<dbReference type="Gene3D" id="3.30.420.310">
    <property type="entry name" value="2-keto-3-deoxy-galactonokinase, C-terminal domain"/>
    <property type="match status" value="1"/>
</dbReference>
<dbReference type="InterPro" id="IPR042258">
    <property type="entry name" value="DGOK_N"/>
</dbReference>
<dbReference type="Gene3D" id="3.30.420.300">
    <property type="entry name" value="2-keto-3-deoxy-galactonokinase, substrate binding domain"/>
    <property type="match status" value="1"/>
</dbReference>
<evidence type="ECO:0000313" key="1">
    <source>
        <dbReference type="EMBL" id="ATQ77551.1"/>
    </source>
</evidence>
<dbReference type="AlphaFoldDB" id="A0A2D2DRE2"/>
<keyword evidence="1" id="KW-0418">Kinase</keyword>
<protein>
    <submittedName>
        <fullName evidence="1">2-dehydro-3-deoxygalactonokinase</fullName>
    </submittedName>
</protein>
<name>A0A2D2DRE2_9BURK</name>
<sequence>MHTQLLGIDWGTSNRRAYLVGRDGKCLARHADDQGMLAVGGDFAGSLAALRASMGVGAAIPVVMSGMVGSASGWQEVPYLDTGVPLTALPAHLAPVAGHPGCFIVPGYCTRDGAVDVMRGEETQLLGAAGRGLSDGWVVLPGTHSKWVFLRGGRVDQLVTYMTGELFAMLAAGGTLAALMAGGPDDASAFAAGLQEARRARPLSNALFGVRARVVSKTMAAAQARSFVSGLLIGTEFVAAQGHADSAIDIIASPALSARYERAAEHYGMPARAHDPDEVYLAALAHFFERL</sequence>
<dbReference type="OrthoDB" id="256574at2"/>
<dbReference type="GO" id="GO:0034194">
    <property type="term" value="P:D-galactonate catabolic process"/>
    <property type="evidence" value="ECO:0007669"/>
    <property type="project" value="InterPro"/>
</dbReference>
<dbReference type="EMBL" id="CP024608">
    <property type="protein sequence ID" value="ATQ77551.1"/>
    <property type="molecule type" value="Genomic_DNA"/>
</dbReference>
<proteinExistence type="predicted"/>
<keyword evidence="2" id="KW-1185">Reference proteome</keyword>
<keyword evidence="1" id="KW-0808">Transferase</keyword>
<dbReference type="Proteomes" id="UP000229897">
    <property type="component" value="Chromosome"/>
</dbReference>
<gene>
    <name evidence="1" type="ORF">CR152_25905</name>
</gene>
<dbReference type="RefSeq" id="WP_099879832.1">
    <property type="nucleotide sequence ID" value="NZ_CP024608.1"/>
</dbReference>
<reference evidence="1" key="1">
    <citation type="submission" date="2017-10" db="EMBL/GenBank/DDBJ databases">
        <title>Massilia psychrophilum sp. nov., a novel purple-pigmented bacterium isolated from Tianshan glacier, Xinjiang Municipality, China.</title>
        <authorList>
            <person name="Wang H."/>
        </authorList>
    </citation>
    <scope>NUCLEOTIDE SEQUENCE [LARGE SCALE GENOMIC DNA]</scope>
    <source>
        <strain evidence="1">B2</strain>
    </source>
</reference>
<dbReference type="GO" id="GO:0008671">
    <property type="term" value="F:2-dehydro-3-deoxygalactonokinase activity"/>
    <property type="evidence" value="ECO:0007669"/>
    <property type="project" value="InterPro"/>
</dbReference>
<dbReference type="InterPro" id="IPR042257">
    <property type="entry name" value="DGOK_C"/>
</dbReference>
<accession>A0A2D2DRE2</accession>
<dbReference type="KEGG" id="mass:CR152_25905"/>
<organism evidence="1 2">
    <name type="scientific">Massilia violaceinigra</name>
    <dbReference type="NCBI Taxonomy" id="2045208"/>
    <lineage>
        <taxon>Bacteria</taxon>
        <taxon>Pseudomonadati</taxon>
        <taxon>Pseudomonadota</taxon>
        <taxon>Betaproteobacteria</taxon>
        <taxon>Burkholderiales</taxon>
        <taxon>Oxalobacteraceae</taxon>
        <taxon>Telluria group</taxon>
        <taxon>Massilia</taxon>
    </lineage>
</organism>
<evidence type="ECO:0000313" key="2">
    <source>
        <dbReference type="Proteomes" id="UP000229897"/>
    </source>
</evidence>
<dbReference type="Pfam" id="PF05035">
    <property type="entry name" value="DGOK"/>
    <property type="match status" value="1"/>
</dbReference>
<dbReference type="InterPro" id="IPR007729">
    <property type="entry name" value="DGOK"/>
</dbReference>